<dbReference type="Gene3D" id="2.120.10.80">
    <property type="entry name" value="Kelch-type beta propeller"/>
    <property type="match status" value="2"/>
</dbReference>
<evidence type="ECO:0000256" key="1">
    <source>
        <dbReference type="ARBA" id="ARBA00022441"/>
    </source>
</evidence>
<dbReference type="SUPFAM" id="SSF117281">
    <property type="entry name" value="Kelch motif"/>
    <property type="match status" value="1"/>
</dbReference>
<evidence type="ECO:0000313" key="5">
    <source>
        <dbReference type="Proteomes" id="UP000076078"/>
    </source>
</evidence>
<reference evidence="4 5" key="1">
    <citation type="submission" date="2015-12" db="EMBL/GenBank/DDBJ databases">
        <title>Dictyostelia acquired genes for synthesis and detection of signals that induce cell-type specialization by lateral gene transfer from prokaryotes.</title>
        <authorList>
            <person name="Gloeckner G."/>
            <person name="Schaap P."/>
        </authorList>
    </citation>
    <scope>NUCLEOTIDE SEQUENCE [LARGE SCALE GENOMIC DNA]</scope>
    <source>
        <strain evidence="4 5">TK</strain>
    </source>
</reference>
<evidence type="ECO:0000256" key="2">
    <source>
        <dbReference type="ARBA" id="ARBA00022737"/>
    </source>
</evidence>
<gene>
    <name evidence="4" type="ORF">DLAC_10200</name>
</gene>
<organism evidence="4 5">
    <name type="scientific">Tieghemostelium lacteum</name>
    <name type="common">Slime mold</name>
    <name type="synonym">Dictyostelium lacteum</name>
    <dbReference type="NCBI Taxonomy" id="361077"/>
    <lineage>
        <taxon>Eukaryota</taxon>
        <taxon>Amoebozoa</taxon>
        <taxon>Evosea</taxon>
        <taxon>Eumycetozoa</taxon>
        <taxon>Dictyostelia</taxon>
        <taxon>Dictyosteliales</taxon>
        <taxon>Raperosteliaceae</taxon>
        <taxon>Tieghemostelium</taxon>
    </lineage>
</organism>
<dbReference type="Pfam" id="PF00646">
    <property type="entry name" value="F-box"/>
    <property type="match status" value="1"/>
</dbReference>
<dbReference type="InterPro" id="IPR001810">
    <property type="entry name" value="F-box_dom"/>
</dbReference>
<protein>
    <recommendedName>
        <fullName evidence="3">F-box domain-containing protein</fullName>
    </recommendedName>
</protein>
<dbReference type="PANTHER" id="PTHR46093:SF18">
    <property type="entry name" value="FIBRONECTIN TYPE-III DOMAIN-CONTAINING PROTEIN"/>
    <property type="match status" value="1"/>
</dbReference>
<dbReference type="InterPro" id="IPR036047">
    <property type="entry name" value="F-box-like_dom_sf"/>
</dbReference>
<keyword evidence="2" id="KW-0677">Repeat</keyword>
<dbReference type="AlphaFoldDB" id="A0A151Z4V2"/>
<keyword evidence="1" id="KW-0880">Kelch repeat</keyword>
<dbReference type="OrthoDB" id="10250130at2759"/>
<dbReference type="SUPFAM" id="SSF81383">
    <property type="entry name" value="F-box domain"/>
    <property type="match status" value="1"/>
</dbReference>
<dbReference type="InParanoid" id="A0A151Z4V2"/>
<accession>A0A151Z4V2</accession>
<dbReference type="Gene3D" id="1.20.1280.50">
    <property type="match status" value="1"/>
</dbReference>
<feature type="domain" description="F-box" evidence="3">
    <location>
        <begin position="65"/>
        <end position="105"/>
    </location>
</feature>
<evidence type="ECO:0000313" key="4">
    <source>
        <dbReference type="EMBL" id="KYQ88986.1"/>
    </source>
</evidence>
<sequence length="459" mass="52594">MLITQILKFFNIHSKKTSNGGCRSTMTMSLDIGDGKASICYSDTDCRMFDEDTAQPKFLQNFEYFLHLSDELKLLVLSFLSHGDLLVLARCCKLMNWLSNDRSLWLGLCHSHQWQVPTSVNYKLYYHDKLSSLKTKVDFKPILKSKGKLPSSRYKHTSTRVGDLIVYIGGQVSDQKRFNDVIHYDTKLNKFTRPKVLGDKVPNFSRHTARAVGNKIWVFGGYSGRGQFYDLQCYDPKLNLWEQVTNVTGDIPKSRTNHASTTWGDYLYIFGGNSIQQGEYEILSDMHRINTKTLQWEKVQFTCDAGDIPSERCGHCLETINDKIYLFGGGRWDGQWMKRHNDIYIFDPVTCHWSKPKISERSSPPETSTFSVSFVYGRFLYLFGGGNPKLNMVTNTLYQYDTVLNSWEKLNYTPNSDIKPRDMSAASLIDDTIFIFGGFAGGPIGLLDKINLNYRPLLQ</sequence>
<dbReference type="OMA" id="WIEINAQ"/>
<proteinExistence type="predicted"/>
<evidence type="ECO:0000259" key="3">
    <source>
        <dbReference type="Pfam" id="PF00646"/>
    </source>
</evidence>
<dbReference type="EMBL" id="LODT01000042">
    <property type="protein sequence ID" value="KYQ88986.1"/>
    <property type="molecule type" value="Genomic_DNA"/>
</dbReference>
<keyword evidence="5" id="KW-1185">Reference proteome</keyword>
<dbReference type="Pfam" id="PF24681">
    <property type="entry name" value="Kelch_KLHDC2_KLHL20_DRC7"/>
    <property type="match status" value="1"/>
</dbReference>
<dbReference type="Proteomes" id="UP000076078">
    <property type="component" value="Unassembled WGS sequence"/>
</dbReference>
<dbReference type="PANTHER" id="PTHR46093">
    <property type="entry name" value="ACYL-COA-BINDING DOMAIN-CONTAINING PROTEIN 5"/>
    <property type="match status" value="1"/>
</dbReference>
<dbReference type="InterPro" id="IPR015915">
    <property type="entry name" value="Kelch-typ_b-propeller"/>
</dbReference>
<comment type="caution">
    <text evidence="4">The sequence shown here is derived from an EMBL/GenBank/DDBJ whole genome shotgun (WGS) entry which is preliminary data.</text>
</comment>
<name>A0A151Z4V2_TIELA</name>
<dbReference type="STRING" id="361077.A0A151Z4V2"/>